<reference evidence="2" key="1">
    <citation type="submission" date="2019-03" db="EMBL/GenBank/DDBJ databases">
        <title>WGS assembly of Setaria viridis.</title>
        <authorList>
            <person name="Huang P."/>
            <person name="Jenkins J."/>
            <person name="Grimwood J."/>
            <person name="Barry K."/>
            <person name="Healey A."/>
            <person name="Mamidi S."/>
            <person name="Sreedasyam A."/>
            <person name="Shu S."/>
            <person name="Feldman M."/>
            <person name="Wu J."/>
            <person name="Yu Y."/>
            <person name="Chen C."/>
            <person name="Johnson J."/>
            <person name="Rokhsar D."/>
            <person name="Baxter I."/>
            <person name="Schmutz J."/>
            <person name="Brutnell T."/>
            <person name="Kellogg E."/>
        </authorList>
    </citation>
    <scope>NUCLEOTIDE SEQUENCE [LARGE SCALE GENOMIC DNA]</scope>
</reference>
<protein>
    <submittedName>
        <fullName evidence="2">Uncharacterized protein</fullName>
    </submittedName>
</protein>
<dbReference type="AlphaFoldDB" id="A0A4U6W195"/>
<proteinExistence type="predicted"/>
<feature type="region of interest" description="Disordered" evidence="1">
    <location>
        <begin position="1"/>
        <end position="29"/>
    </location>
</feature>
<sequence length="328" mass="34037">MKLRRSSRKSFGMELGGLDSRPVTDGDGPLVQDAAMAQTDLQPEEHHAMTSSPGAISFVAALMQDVISSLTDVVVPAPEQQVPEKAVAAFGAATNVDISTFEHQVPEEAPAVVDVVPTSATLEQLIAGETTTTSGIVAADVALEPEIEVEAVTALDAMTVNASSYVGASTSLDAMSAEAKARAKVAKPTSAPAASVAEVGADLAALCLHLPQPGLSPCARAALASSAVGARAEVATARLPTGAAECAILPSINTSSTAMRMVINTRSCCFVYCNMQSVMSFVQRSFSHATRNMSIRLNPQYRSHFAGSKFRSSWKPFSAGSGGVTTRH</sequence>
<name>A0A4U6W195_SETVI</name>
<dbReference type="Proteomes" id="UP000298652">
    <property type="component" value="Chromosome 2"/>
</dbReference>
<evidence type="ECO:0000256" key="1">
    <source>
        <dbReference type="SAM" id="MobiDB-lite"/>
    </source>
</evidence>
<gene>
    <name evidence="2" type="ORF">SEVIR_2G357800v2</name>
</gene>
<evidence type="ECO:0000313" key="2">
    <source>
        <dbReference type="EMBL" id="TKW35214.1"/>
    </source>
</evidence>
<dbReference type="EMBL" id="CM016553">
    <property type="protein sequence ID" value="TKW35214.1"/>
    <property type="molecule type" value="Genomic_DNA"/>
</dbReference>
<accession>A0A4U6W195</accession>
<keyword evidence="3" id="KW-1185">Reference proteome</keyword>
<organism evidence="2 3">
    <name type="scientific">Setaria viridis</name>
    <name type="common">Green bristlegrass</name>
    <name type="synonym">Setaria italica subsp. viridis</name>
    <dbReference type="NCBI Taxonomy" id="4556"/>
    <lineage>
        <taxon>Eukaryota</taxon>
        <taxon>Viridiplantae</taxon>
        <taxon>Streptophyta</taxon>
        <taxon>Embryophyta</taxon>
        <taxon>Tracheophyta</taxon>
        <taxon>Spermatophyta</taxon>
        <taxon>Magnoliopsida</taxon>
        <taxon>Liliopsida</taxon>
        <taxon>Poales</taxon>
        <taxon>Poaceae</taxon>
        <taxon>PACMAD clade</taxon>
        <taxon>Panicoideae</taxon>
        <taxon>Panicodae</taxon>
        <taxon>Paniceae</taxon>
        <taxon>Cenchrinae</taxon>
        <taxon>Setaria</taxon>
    </lineage>
</organism>
<dbReference type="Gramene" id="TKW35214">
    <property type="protein sequence ID" value="TKW35214"/>
    <property type="gene ID" value="SEVIR_2G357800v2"/>
</dbReference>
<evidence type="ECO:0000313" key="3">
    <source>
        <dbReference type="Proteomes" id="UP000298652"/>
    </source>
</evidence>